<evidence type="ECO:0000313" key="2">
    <source>
        <dbReference type="EMBL" id="CDW77530.1"/>
    </source>
</evidence>
<dbReference type="AlphaFoldDB" id="A0A078A5L4"/>
<name>A0A078A5L4_STYLE</name>
<accession>A0A078A5L4</accession>
<dbReference type="GO" id="GO:0090694">
    <property type="term" value="C:Scc2-Scc4 cohesin loading complex"/>
    <property type="evidence" value="ECO:0007669"/>
    <property type="project" value="TreeGrafter"/>
</dbReference>
<evidence type="ECO:0000313" key="3">
    <source>
        <dbReference type="Proteomes" id="UP000039865"/>
    </source>
</evidence>
<dbReference type="GO" id="GO:1990414">
    <property type="term" value="P:replication-born double-strand break repair via sister chromatid exchange"/>
    <property type="evidence" value="ECO:0007669"/>
    <property type="project" value="TreeGrafter"/>
</dbReference>
<dbReference type="PANTHER" id="PTHR21704:SF18">
    <property type="entry name" value="NIPPED-B-LIKE PROTEIN"/>
    <property type="match status" value="1"/>
</dbReference>
<dbReference type="InterPro" id="IPR026003">
    <property type="entry name" value="Cohesin_HEAT"/>
</dbReference>
<dbReference type="InterPro" id="IPR016024">
    <property type="entry name" value="ARM-type_fold"/>
</dbReference>
<dbReference type="GO" id="GO:0140588">
    <property type="term" value="P:chromatin looping"/>
    <property type="evidence" value="ECO:0007669"/>
    <property type="project" value="InterPro"/>
</dbReference>
<dbReference type="GO" id="GO:0003682">
    <property type="term" value="F:chromatin binding"/>
    <property type="evidence" value="ECO:0007669"/>
    <property type="project" value="TreeGrafter"/>
</dbReference>
<feature type="region of interest" description="Disordered" evidence="1">
    <location>
        <begin position="1252"/>
        <end position="1276"/>
    </location>
</feature>
<dbReference type="InterPro" id="IPR011989">
    <property type="entry name" value="ARM-like"/>
</dbReference>
<dbReference type="Pfam" id="PF12765">
    <property type="entry name" value="Cohesin_HEAT"/>
    <property type="match status" value="1"/>
</dbReference>
<dbReference type="GO" id="GO:0010468">
    <property type="term" value="P:regulation of gene expression"/>
    <property type="evidence" value="ECO:0007669"/>
    <property type="project" value="InterPro"/>
</dbReference>
<dbReference type="Proteomes" id="UP000039865">
    <property type="component" value="Unassembled WGS sequence"/>
</dbReference>
<dbReference type="GO" id="GO:0071169">
    <property type="term" value="P:establishment of protein localization to chromatin"/>
    <property type="evidence" value="ECO:0007669"/>
    <property type="project" value="TreeGrafter"/>
</dbReference>
<protein>
    <submittedName>
        <fullName evidence="2">Heat repeat domain containing protein</fullName>
    </submittedName>
</protein>
<reference evidence="2 3" key="1">
    <citation type="submission" date="2014-06" db="EMBL/GenBank/DDBJ databases">
        <authorList>
            <person name="Swart Estienne"/>
        </authorList>
    </citation>
    <scope>NUCLEOTIDE SEQUENCE [LARGE SCALE GENOMIC DNA]</scope>
    <source>
        <strain evidence="2 3">130c</strain>
    </source>
</reference>
<sequence length="1276" mass="149097">MIQPDQSTTKRNQTPRKSNISQYNFYTPLDEEYEELKERQRREQLWREEEQKELEEIKSKQYRKSLRDTQDVKTVMDDFKELKLRSDFDYSKVDLFNQEQIGQEIDSLKKPNADEITSSTKIQYLRKILNSGANIFKDLTDNQKFRLKDLSQHILLSKDFKPLQSEALSFIILQALSYQQDIQSILHYVADLIDTFTENLDQIQIELAQVQKVSIKSLSEIVQRKVLYQSSHRIFIQTYILLTIVQSMIIKQDFDNALDHMAETCNGLAHKLISNVIQQEKDQNSQALLLNMVIQDLIDICYHECVEFPVGTLILKSIVLQLIQYIQMEGSNSIQNMKGEDEQIDNFKQNPADLNHKLIFADMLTLIMTKAQDIIMQSSKSTNLCYCDTKILEGDTDENYTIKCEHCQVIYHYKQLRDILQALKNTMLCMSYFRQATIRAKAIKAIKSIIKINPENLLDANVQQIILLRLKDQSANTRETTLDLVSQYIQKFVVKNQAQNEQVELEFQKKFVGTYLPIIIERADDSSICVRKKVVQILAYVLQQNKHKQSQMSIDSSQIIRVLIQKWEESNDQIKETISKAFRKLIKVQTNKKGSQAKGISQLICGIIQGLIQKYDKINKNVVKALTQIIEQTIGSDSDMKNMTILDQYGLELVDISINLLIVQEQNSQVHQSQLIFIEIISRLRPALLVKRISLLNNMSDQVSDFGTKAKFISVVNRIFTFMNNNKDEGWEDQISFKVINSIFQSTLKLVNQEPINALESISYLWLQYPELIMDHEMFQNYERVYEVIYKMLQNQNINEMTLVRMIETQVKFMEDYDERLITANQTDLSSIFSKLQKQVLRLAELYQPKQFPDIFHSKSSNLRYSLSKLIEKLFQLNVLHMIETCPYFLLMLNDTSPRINEIAIVNLEIIANKRYEVIVSCFQPNLIIERAYDMQSLLVGKNKEMISVFQKYKDQNNDRLLIDNNSSVYDEILKVLSHQNDSVIDTIVKNILLYLDNREFEGKNKDAIFEMIKLACEILITALKHSVDLDSTIAIVQDYVSNKEVIYYKKIKESLTLQIKNFQLSDYINGYVLVALKSSVNLMLKIKQISKKQSQEVLDRKFDDFQIKDKKQISNGLMQKILKEQNQVIDHISEYHLQVEQNQLNSQRYYDQLSILKDGLKSLIREKENQFKLKIEKRLYGKIRQIDNDVKEKRRANIKSMHANQPYNKKRKLNEINNNGLEDLSDSKEVVDASYQDLQRVKRRKVLATEKVKQRRLTRKNGSSVSDQSESDYAD</sequence>
<dbReference type="Gene3D" id="1.25.10.10">
    <property type="entry name" value="Leucine-rich Repeat Variant"/>
    <property type="match status" value="1"/>
</dbReference>
<proteinExistence type="predicted"/>
<keyword evidence="3" id="KW-1185">Reference proteome</keyword>
<evidence type="ECO:0000256" key="1">
    <source>
        <dbReference type="SAM" id="MobiDB-lite"/>
    </source>
</evidence>
<dbReference type="PANTHER" id="PTHR21704">
    <property type="entry name" value="NIPPED-B-LIKE PROTEIN DELANGIN SCC2-RELATED"/>
    <property type="match status" value="1"/>
</dbReference>
<dbReference type="SUPFAM" id="SSF48371">
    <property type="entry name" value="ARM repeat"/>
    <property type="match status" value="1"/>
</dbReference>
<gene>
    <name evidence="2" type="primary">Contig19573.g20753</name>
    <name evidence="2" type="ORF">STYLEM_6493</name>
</gene>
<dbReference type="EMBL" id="CCKQ01006239">
    <property type="protein sequence ID" value="CDW77530.1"/>
    <property type="molecule type" value="Genomic_DNA"/>
</dbReference>
<dbReference type="GO" id="GO:0034087">
    <property type="term" value="P:establishment of mitotic sister chromatid cohesion"/>
    <property type="evidence" value="ECO:0007669"/>
    <property type="project" value="TreeGrafter"/>
</dbReference>
<dbReference type="InterPro" id="IPR033031">
    <property type="entry name" value="Scc2/Nipped-B"/>
</dbReference>
<feature type="region of interest" description="Disordered" evidence="1">
    <location>
        <begin position="1"/>
        <end position="24"/>
    </location>
</feature>
<dbReference type="InParanoid" id="A0A078A5L4"/>
<organism evidence="2 3">
    <name type="scientific">Stylonychia lemnae</name>
    <name type="common">Ciliate</name>
    <dbReference type="NCBI Taxonomy" id="5949"/>
    <lineage>
        <taxon>Eukaryota</taxon>
        <taxon>Sar</taxon>
        <taxon>Alveolata</taxon>
        <taxon>Ciliophora</taxon>
        <taxon>Intramacronucleata</taxon>
        <taxon>Spirotrichea</taxon>
        <taxon>Stichotrichia</taxon>
        <taxon>Sporadotrichida</taxon>
        <taxon>Oxytrichidae</taxon>
        <taxon>Stylonychinae</taxon>
        <taxon>Stylonychia</taxon>
    </lineage>
</organism>
<dbReference type="GO" id="GO:0061775">
    <property type="term" value="F:cohesin loader activity"/>
    <property type="evidence" value="ECO:0007669"/>
    <property type="project" value="InterPro"/>
</dbReference>